<organism evidence="2">
    <name type="scientific">Brassica napus</name>
    <name type="common">Rape</name>
    <dbReference type="NCBI Taxonomy" id="3708"/>
    <lineage>
        <taxon>Eukaryota</taxon>
        <taxon>Viridiplantae</taxon>
        <taxon>Streptophyta</taxon>
        <taxon>Embryophyta</taxon>
        <taxon>Tracheophyta</taxon>
        <taxon>Spermatophyta</taxon>
        <taxon>Magnoliopsida</taxon>
        <taxon>eudicotyledons</taxon>
        <taxon>Gunneridae</taxon>
        <taxon>Pentapetalae</taxon>
        <taxon>rosids</taxon>
        <taxon>malvids</taxon>
        <taxon>Brassicales</taxon>
        <taxon>Brassicaceae</taxon>
        <taxon>Brassiceae</taxon>
        <taxon>Brassica</taxon>
    </lineage>
</organism>
<dbReference type="InterPro" id="IPR011990">
    <property type="entry name" value="TPR-like_helical_dom_sf"/>
</dbReference>
<sequence>MANDELRRQTVEERTTKPKHQADQKARLLLRELETQKKKKLRELEAKGKRALSLLDTCHKMGIGGMTWHILETFETVGDNSGRIRRGASLRKFDSRNGKDDKATPVGGSQRERRSLLDVAGDREIVTQFEIKRSWIQGECIALCSCNRNCCPKVFLLILKPNAETEDNVTPLLSAVAAGSMACLELLVKLFKNKHKSSHGCDFQDGNKPLEVASLRENIKIVETLFMFSLQKQRGKAQKQKQEDKTHSIFPSTLTHKSYLLLKRSLCWLRLGQVKHALSDAKVCRELKPDWPKECFREGAALHLLQRFDKASNAFYERVNQGDH</sequence>
<proteinExistence type="predicted"/>
<dbReference type="PANTHER" id="PTHR46224:SF6">
    <property type="entry name" value="ANKYRIN REPEAT FAMILY PROTEIN"/>
    <property type="match status" value="1"/>
</dbReference>
<dbReference type="SUPFAM" id="SSF140860">
    <property type="entry name" value="Pseudo ankyrin repeat-like"/>
    <property type="match status" value="1"/>
</dbReference>
<dbReference type="AlphaFoldDB" id="A0A816KT81"/>
<name>A0A816KT81_BRANA</name>
<evidence type="ECO:0000313" key="2">
    <source>
        <dbReference type="EMBL" id="CAF1925669.1"/>
    </source>
</evidence>
<gene>
    <name evidence="2" type="ORF">DARMORV10_C05P12810.1</name>
</gene>
<dbReference type="Pfam" id="PF12796">
    <property type="entry name" value="Ank_2"/>
    <property type="match status" value="1"/>
</dbReference>
<protein>
    <submittedName>
        <fullName evidence="2">(rape) hypothetical protein</fullName>
    </submittedName>
</protein>
<evidence type="ECO:0000256" key="1">
    <source>
        <dbReference type="SAM" id="MobiDB-lite"/>
    </source>
</evidence>
<dbReference type="Proteomes" id="UP001295469">
    <property type="component" value="Chromosome C05"/>
</dbReference>
<accession>A0A816KT81</accession>
<dbReference type="InterPro" id="IPR051616">
    <property type="entry name" value="Cul2-RING_E3_ligase_SR"/>
</dbReference>
<dbReference type="InterPro" id="IPR036770">
    <property type="entry name" value="Ankyrin_rpt-contain_sf"/>
</dbReference>
<dbReference type="EMBL" id="HG994369">
    <property type="protein sequence ID" value="CAF1925669.1"/>
    <property type="molecule type" value="Genomic_DNA"/>
</dbReference>
<feature type="region of interest" description="Disordered" evidence="1">
    <location>
        <begin position="1"/>
        <end position="24"/>
    </location>
</feature>
<dbReference type="InterPro" id="IPR002110">
    <property type="entry name" value="Ankyrin_rpt"/>
</dbReference>
<dbReference type="PANTHER" id="PTHR46224">
    <property type="entry name" value="ANKYRIN REPEAT FAMILY PROTEIN"/>
    <property type="match status" value="1"/>
</dbReference>
<dbReference type="Gene3D" id="1.25.40.20">
    <property type="entry name" value="Ankyrin repeat-containing domain"/>
    <property type="match status" value="1"/>
</dbReference>
<reference evidence="2" key="1">
    <citation type="submission" date="2021-01" db="EMBL/GenBank/DDBJ databases">
        <authorList>
            <consortium name="Genoscope - CEA"/>
            <person name="William W."/>
        </authorList>
    </citation>
    <scope>NUCLEOTIDE SEQUENCE</scope>
</reference>
<dbReference type="SUPFAM" id="SSF48452">
    <property type="entry name" value="TPR-like"/>
    <property type="match status" value="1"/>
</dbReference>
<dbReference type="Gene3D" id="1.25.40.10">
    <property type="entry name" value="Tetratricopeptide repeat domain"/>
    <property type="match status" value="1"/>
</dbReference>